<dbReference type="Proteomes" id="UP000237222">
    <property type="component" value="Unassembled WGS sequence"/>
</dbReference>
<dbReference type="EMBL" id="RHGB01000010">
    <property type="protein sequence ID" value="RNL63481.1"/>
    <property type="molecule type" value="Genomic_DNA"/>
</dbReference>
<dbReference type="AlphaFoldDB" id="A0A2S4HB99"/>
<dbReference type="SUPFAM" id="SSF55961">
    <property type="entry name" value="Bet v1-like"/>
    <property type="match status" value="1"/>
</dbReference>
<evidence type="ECO:0000313" key="2">
    <source>
        <dbReference type="EMBL" id="RNL63481.1"/>
    </source>
</evidence>
<accession>A0A2S4HB99</accession>
<reference evidence="1" key="1">
    <citation type="submission" date="2018-01" db="EMBL/GenBank/DDBJ databases">
        <authorList>
            <person name="Yu X.-D."/>
        </authorList>
    </citation>
    <scope>NUCLEOTIDE SEQUENCE</scope>
    <source>
        <strain evidence="1">ZX-21</strain>
    </source>
</reference>
<evidence type="ECO:0000313" key="3">
    <source>
        <dbReference type="Proteomes" id="UP000237222"/>
    </source>
</evidence>
<evidence type="ECO:0000313" key="4">
    <source>
        <dbReference type="Proteomes" id="UP000274695"/>
    </source>
</evidence>
<dbReference type="RefSeq" id="WP_103685900.1">
    <property type="nucleotide sequence ID" value="NZ_PQGG01000042.1"/>
</dbReference>
<dbReference type="Gene3D" id="3.30.530.20">
    <property type="match status" value="1"/>
</dbReference>
<sequence>MKHEATARVVINMPREQAWDLLKNLSLAHHYVPNLTGTEITTEKTEGVGASRRVFQTSGKGMDETVAEWNEGHGFLLRLHNKDKGAPPPFAKAAFRYRLDDAGHNSTALTTSLMFDMRWGALGRFLYERLLHKVFRGVIRDVAISMKQYYETGEPVSPEQLKQLRIDARQAA</sequence>
<gene>
    <name evidence="1" type="ORF">C0068_18235</name>
    <name evidence="2" type="ORF">D0911_10250</name>
</gene>
<organism evidence="1 3">
    <name type="scientific">Zhongshania marina</name>
    <dbReference type="NCBI Taxonomy" id="2304603"/>
    <lineage>
        <taxon>Bacteria</taxon>
        <taxon>Pseudomonadati</taxon>
        <taxon>Pseudomonadota</taxon>
        <taxon>Gammaproteobacteria</taxon>
        <taxon>Cellvibrionales</taxon>
        <taxon>Spongiibacteraceae</taxon>
        <taxon>Zhongshania</taxon>
    </lineage>
</organism>
<dbReference type="InterPro" id="IPR023393">
    <property type="entry name" value="START-like_dom_sf"/>
</dbReference>
<proteinExistence type="predicted"/>
<dbReference type="EMBL" id="PQGG01000042">
    <property type="protein sequence ID" value="POP51255.1"/>
    <property type="molecule type" value="Genomic_DNA"/>
</dbReference>
<protein>
    <submittedName>
        <fullName evidence="1">SRPBCC family protein</fullName>
    </submittedName>
</protein>
<name>A0A2S4HB99_9GAMM</name>
<dbReference type="OrthoDB" id="5735806at2"/>
<keyword evidence="4" id="KW-1185">Reference proteome</keyword>
<reference evidence="2 4" key="2">
    <citation type="submission" date="2018-10" db="EMBL/GenBank/DDBJ databases">
        <title>Draft genome sequence of Zhongshania sp. DSW25-10.</title>
        <authorList>
            <person name="Oh J."/>
        </authorList>
    </citation>
    <scope>NUCLEOTIDE SEQUENCE [LARGE SCALE GENOMIC DNA]</scope>
    <source>
        <strain evidence="2 4">DSW25-10</strain>
    </source>
</reference>
<dbReference type="Pfam" id="PF10604">
    <property type="entry name" value="Polyketide_cyc2"/>
    <property type="match status" value="1"/>
</dbReference>
<dbReference type="InterPro" id="IPR019587">
    <property type="entry name" value="Polyketide_cyclase/dehydratase"/>
</dbReference>
<evidence type="ECO:0000313" key="1">
    <source>
        <dbReference type="EMBL" id="POP51255.1"/>
    </source>
</evidence>
<dbReference type="Proteomes" id="UP000274695">
    <property type="component" value="Unassembled WGS sequence"/>
</dbReference>
<comment type="caution">
    <text evidence="1">The sequence shown here is derived from an EMBL/GenBank/DDBJ whole genome shotgun (WGS) entry which is preliminary data.</text>
</comment>